<name>A0ABD5RCI4_9EURY</name>
<comment type="caution">
    <text evidence="3">The sequence shown here is derived from an EMBL/GenBank/DDBJ whole genome shotgun (WGS) entry which is preliminary data.</text>
</comment>
<dbReference type="InterPro" id="IPR001173">
    <property type="entry name" value="Glyco_trans_2-like"/>
</dbReference>
<proteinExistence type="predicted"/>
<feature type="region of interest" description="Disordered" evidence="1">
    <location>
        <begin position="314"/>
        <end position="338"/>
    </location>
</feature>
<gene>
    <name evidence="3" type="ORF">ACFPJ5_12245</name>
</gene>
<evidence type="ECO:0000313" key="3">
    <source>
        <dbReference type="EMBL" id="MFC5367704.1"/>
    </source>
</evidence>
<evidence type="ECO:0000313" key="4">
    <source>
        <dbReference type="Proteomes" id="UP001596201"/>
    </source>
</evidence>
<keyword evidence="4" id="KW-1185">Reference proteome</keyword>
<organism evidence="3 4">
    <name type="scientific">Salinirubrum litoreum</name>
    <dbReference type="NCBI Taxonomy" id="1126234"/>
    <lineage>
        <taxon>Archaea</taxon>
        <taxon>Methanobacteriati</taxon>
        <taxon>Methanobacteriota</taxon>
        <taxon>Stenosarchaea group</taxon>
        <taxon>Halobacteria</taxon>
        <taxon>Halobacteriales</taxon>
        <taxon>Haloferacaceae</taxon>
        <taxon>Salinirubrum</taxon>
    </lineage>
</organism>
<protein>
    <submittedName>
        <fullName evidence="3">Glycosyltransferase family 2 protein</fullName>
    </submittedName>
</protein>
<dbReference type="SUPFAM" id="SSF53448">
    <property type="entry name" value="Nucleotide-diphospho-sugar transferases"/>
    <property type="match status" value="1"/>
</dbReference>
<dbReference type="EMBL" id="JBHSKX010000002">
    <property type="protein sequence ID" value="MFC5367704.1"/>
    <property type="molecule type" value="Genomic_DNA"/>
</dbReference>
<dbReference type="Gene3D" id="3.90.550.10">
    <property type="entry name" value="Spore Coat Polysaccharide Biosynthesis Protein SpsA, Chain A"/>
    <property type="match status" value="1"/>
</dbReference>
<dbReference type="AlphaFoldDB" id="A0ABD5RCI4"/>
<feature type="compositionally biased region" description="Basic and acidic residues" evidence="1">
    <location>
        <begin position="328"/>
        <end position="338"/>
    </location>
</feature>
<feature type="domain" description="Glycosyltransferase 2-like" evidence="2">
    <location>
        <begin position="8"/>
        <end position="135"/>
    </location>
</feature>
<dbReference type="Pfam" id="PF00535">
    <property type="entry name" value="Glycos_transf_2"/>
    <property type="match status" value="1"/>
</dbReference>
<evidence type="ECO:0000256" key="1">
    <source>
        <dbReference type="SAM" id="MobiDB-lite"/>
    </source>
</evidence>
<dbReference type="RefSeq" id="WP_227229950.1">
    <property type="nucleotide sequence ID" value="NZ_JAJCVJ010000002.1"/>
</dbReference>
<sequence length="338" mass="37045">MTDDPGVSVVLATLGHDLADVERAIQSVDAQTTDAELELILVDGSEDRVTQTFADREWSRIDRVVVVEDPATGLSAARNLGFEAATCEFVALHDDDDVWYPEKLERQLALFDDPDVGLVACGVRRIDTDGTVVSSYRARNVTGDTEAILRGARVGPSPTLVVRRSLFTDAGVRFDEEMPCYEDRDWFIRLSQHCEFDAVPEPLVDKGMQGEHLSSNADLALRAYPRFLAKYDSLAASFGTASALEFRSSVYMLGVSGSCNAGEYRTANRLAWQALRANPRNTTAAFYFLATLGGGPTVTLARALKRTVVDMSEAYRSRSDTPTSRPGLGEDRSRQSNS</sequence>
<reference evidence="3 4" key="1">
    <citation type="journal article" date="2019" name="Int. J. Syst. Evol. Microbiol.">
        <title>The Global Catalogue of Microorganisms (GCM) 10K type strain sequencing project: providing services to taxonomists for standard genome sequencing and annotation.</title>
        <authorList>
            <consortium name="The Broad Institute Genomics Platform"/>
            <consortium name="The Broad Institute Genome Sequencing Center for Infectious Disease"/>
            <person name="Wu L."/>
            <person name="Ma J."/>
        </authorList>
    </citation>
    <scope>NUCLEOTIDE SEQUENCE [LARGE SCALE GENOMIC DNA]</scope>
    <source>
        <strain evidence="3 4">CGMCC 1.12237</strain>
    </source>
</reference>
<dbReference type="PANTHER" id="PTHR22916">
    <property type="entry name" value="GLYCOSYLTRANSFERASE"/>
    <property type="match status" value="1"/>
</dbReference>
<dbReference type="InterPro" id="IPR029044">
    <property type="entry name" value="Nucleotide-diphossugar_trans"/>
</dbReference>
<evidence type="ECO:0000259" key="2">
    <source>
        <dbReference type="Pfam" id="PF00535"/>
    </source>
</evidence>
<dbReference type="Proteomes" id="UP001596201">
    <property type="component" value="Unassembled WGS sequence"/>
</dbReference>
<dbReference type="PANTHER" id="PTHR22916:SF3">
    <property type="entry name" value="UDP-GLCNAC:BETAGAL BETA-1,3-N-ACETYLGLUCOSAMINYLTRANSFERASE-LIKE PROTEIN 1"/>
    <property type="match status" value="1"/>
</dbReference>
<accession>A0ABD5RCI4</accession>
<dbReference type="GO" id="GO:0016758">
    <property type="term" value="F:hexosyltransferase activity"/>
    <property type="evidence" value="ECO:0007669"/>
    <property type="project" value="UniProtKB-ARBA"/>
</dbReference>